<dbReference type="GO" id="GO:0008138">
    <property type="term" value="F:protein tyrosine/serine/threonine phosphatase activity"/>
    <property type="evidence" value="ECO:0007669"/>
    <property type="project" value="TreeGrafter"/>
</dbReference>
<dbReference type="PANTHER" id="PTHR45848">
    <property type="entry name" value="DUAL SPECIFICITY PROTEIN PHOSPHATASE 12 FAMILY MEMBER"/>
    <property type="match status" value="1"/>
</dbReference>
<dbReference type="Proteomes" id="UP000383932">
    <property type="component" value="Unassembled WGS sequence"/>
</dbReference>
<keyword evidence="3" id="KW-0378">Hydrolase</keyword>
<dbReference type="EMBL" id="SSOP01000122">
    <property type="protein sequence ID" value="KAB5591114.1"/>
    <property type="molecule type" value="Genomic_DNA"/>
</dbReference>
<evidence type="ECO:0000313" key="9">
    <source>
        <dbReference type="Proteomes" id="UP000383932"/>
    </source>
</evidence>
<feature type="region of interest" description="Disordered" evidence="5">
    <location>
        <begin position="209"/>
        <end position="274"/>
    </location>
</feature>
<evidence type="ECO:0000259" key="6">
    <source>
        <dbReference type="PROSITE" id="PS50054"/>
    </source>
</evidence>
<gene>
    <name evidence="8" type="ORF">CTheo_5439</name>
</gene>
<dbReference type="GO" id="GO:0004725">
    <property type="term" value="F:protein tyrosine phosphatase activity"/>
    <property type="evidence" value="ECO:0007669"/>
    <property type="project" value="UniProtKB-EC"/>
</dbReference>
<accession>A0A5N5QHH2</accession>
<feature type="domain" description="Tyrosine-protein phosphatase" evidence="6">
    <location>
        <begin position="1"/>
        <end position="140"/>
    </location>
</feature>
<dbReference type="InterPro" id="IPR029021">
    <property type="entry name" value="Prot-tyrosine_phosphatase-like"/>
</dbReference>
<dbReference type="PROSITE" id="PS00383">
    <property type="entry name" value="TYR_PHOSPHATASE_1"/>
    <property type="match status" value="1"/>
</dbReference>
<dbReference type="InterPro" id="IPR016130">
    <property type="entry name" value="Tyr_Pase_AS"/>
</dbReference>
<dbReference type="InterPro" id="IPR000340">
    <property type="entry name" value="Dual-sp_phosphatase_cat-dom"/>
</dbReference>
<name>A0A5N5QHH2_9AGAM</name>
<evidence type="ECO:0000259" key="7">
    <source>
        <dbReference type="PROSITE" id="PS50056"/>
    </source>
</evidence>
<evidence type="ECO:0000256" key="4">
    <source>
        <dbReference type="ARBA" id="ARBA00022912"/>
    </source>
</evidence>
<dbReference type="SUPFAM" id="SSF52799">
    <property type="entry name" value="(Phosphotyrosine protein) phosphatases II"/>
    <property type="match status" value="1"/>
</dbReference>
<evidence type="ECO:0000256" key="3">
    <source>
        <dbReference type="ARBA" id="ARBA00022801"/>
    </source>
</evidence>
<keyword evidence="4" id="KW-0904">Protein phosphatase</keyword>
<keyword evidence="9" id="KW-1185">Reference proteome</keyword>
<feature type="compositionally biased region" description="Low complexity" evidence="5">
    <location>
        <begin position="348"/>
        <end position="359"/>
    </location>
</feature>
<dbReference type="OrthoDB" id="2017893at2759"/>
<dbReference type="PROSITE" id="PS50054">
    <property type="entry name" value="TYR_PHOSPHATASE_DUAL"/>
    <property type="match status" value="1"/>
</dbReference>
<dbReference type="InterPro" id="IPR020422">
    <property type="entry name" value="TYR_PHOSPHATASE_DUAL_dom"/>
</dbReference>
<sequence>MDKIIDNLWVGDIVAARDVEMLNEAGIKYVVSCMRGKVRVHETMQRHQIPLDDTWEQDVLCYLPAAIAFIQKALASGDGVLIHCMAGMSRSATIAAAYLMHSQGLDPTGALELIRKARPIIHPNPHFLHQLEVFHASYCKITKRDKNIREYYLERMTEEIINGDGSVPDMSMIASYPRTPTASAPATPGGPRRRIRCKMCRHELATREHMMEHSQGGPTTPVSATGSATISRRQSFKEPEPIVSGLQLTSDSRRPSIANRPVRSSSLNQSMVPGGAGGILGGGLAPLATVQDKNNDSKDAHPDRRPSVIASEAIKRLSMLAMTSVNDDGPDDYAVDDEDEDEASTVETTPTTANGTAAGTGHGRLLRSNSTNRVARRGLPYRVSLPTSTRKSLELPRTPADEVAPGSDASLPIDPSIAQAVAAQEREIEPEEMPMHTQPIDIYASFPPKLASLRRPSVVQAFKASGLTGMTPISQSPAPSPPILFNPKCSGYFVEPLKWMQPFLEKGQLAGKIICPNPKCGAKLGNYDWAGVNCSCKEWVTPGFCIHRSKVDEIW</sequence>
<reference evidence="8 9" key="1">
    <citation type="journal article" date="2019" name="Fungal Biol. Biotechnol.">
        <title>Draft genome sequence of fastidious pathogen Ceratobasidium theobromae, which causes vascular-streak dieback in Theobroma cacao.</title>
        <authorList>
            <person name="Ali S.S."/>
            <person name="Asman A."/>
            <person name="Shao J."/>
            <person name="Firmansyah A.P."/>
            <person name="Susilo A.W."/>
            <person name="Rosmana A."/>
            <person name="McMahon P."/>
            <person name="Junaid M."/>
            <person name="Guest D."/>
            <person name="Kheng T.Y."/>
            <person name="Meinhardt L.W."/>
            <person name="Bailey B.A."/>
        </authorList>
    </citation>
    <scope>NUCLEOTIDE SEQUENCE [LARGE SCALE GENOMIC DNA]</scope>
    <source>
        <strain evidence="8 9">CT2</strain>
    </source>
</reference>
<dbReference type="SMART" id="SM00195">
    <property type="entry name" value="DSPc"/>
    <property type="match status" value="1"/>
</dbReference>
<proteinExistence type="inferred from homology"/>
<dbReference type="Gene3D" id="3.90.190.10">
    <property type="entry name" value="Protein tyrosine phosphatase superfamily"/>
    <property type="match status" value="1"/>
</dbReference>
<dbReference type="PROSITE" id="PS50056">
    <property type="entry name" value="TYR_PHOSPHATASE_2"/>
    <property type="match status" value="1"/>
</dbReference>
<feature type="domain" description="Tyrosine specific protein phosphatases" evidence="7">
    <location>
        <begin position="60"/>
        <end position="119"/>
    </location>
</feature>
<protein>
    <recommendedName>
        <fullName evidence="2">protein-tyrosine-phosphatase</fullName>
        <ecNumber evidence="2">3.1.3.48</ecNumber>
    </recommendedName>
</protein>
<comment type="similarity">
    <text evidence="1">Belongs to the protein-tyrosine phosphatase family. Non-receptor class dual specificity subfamily.</text>
</comment>
<dbReference type="EC" id="3.1.3.48" evidence="2"/>
<evidence type="ECO:0000313" key="8">
    <source>
        <dbReference type="EMBL" id="KAB5591114.1"/>
    </source>
</evidence>
<feature type="compositionally biased region" description="Polar residues" evidence="5">
    <location>
        <begin position="216"/>
        <end position="233"/>
    </location>
</feature>
<feature type="compositionally biased region" description="Basic and acidic residues" evidence="5">
    <location>
        <begin position="293"/>
        <end position="306"/>
    </location>
</feature>
<feature type="region of interest" description="Disordered" evidence="5">
    <location>
        <begin position="325"/>
        <end position="413"/>
    </location>
</feature>
<dbReference type="AlphaFoldDB" id="A0A5N5QHH2"/>
<evidence type="ECO:0000256" key="2">
    <source>
        <dbReference type="ARBA" id="ARBA00013064"/>
    </source>
</evidence>
<comment type="caution">
    <text evidence="8">The sequence shown here is derived from an EMBL/GenBank/DDBJ whole genome shotgun (WGS) entry which is preliminary data.</text>
</comment>
<dbReference type="Pfam" id="PF00782">
    <property type="entry name" value="DSPc"/>
    <property type="match status" value="1"/>
</dbReference>
<feature type="region of interest" description="Disordered" evidence="5">
    <location>
        <begin position="287"/>
        <end position="308"/>
    </location>
</feature>
<dbReference type="InterPro" id="IPR000387">
    <property type="entry name" value="Tyr_Pase_dom"/>
</dbReference>
<dbReference type="PANTHER" id="PTHR45848:SF4">
    <property type="entry name" value="DUAL SPECIFICITY PROTEIN PHOSPHATASE 12"/>
    <property type="match status" value="1"/>
</dbReference>
<feature type="compositionally biased region" description="Polar residues" evidence="5">
    <location>
        <begin position="262"/>
        <end position="271"/>
    </location>
</feature>
<evidence type="ECO:0000256" key="5">
    <source>
        <dbReference type="SAM" id="MobiDB-lite"/>
    </source>
</evidence>
<dbReference type="GO" id="GO:0005634">
    <property type="term" value="C:nucleus"/>
    <property type="evidence" value="ECO:0007669"/>
    <property type="project" value="TreeGrafter"/>
</dbReference>
<evidence type="ECO:0000256" key="1">
    <source>
        <dbReference type="ARBA" id="ARBA00008601"/>
    </source>
</evidence>
<feature type="compositionally biased region" description="Acidic residues" evidence="5">
    <location>
        <begin position="328"/>
        <end position="344"/>
    </location>
</feature>
<organism evidence="8 9">
    <name type="scientific">Ceratobasidium theobromae</name>
    <dbReference type="NCBI Taxonomy" id="1582974"/>
    <lineage>
        <taxon>Eukaryota</taxon>
        <taxon>Fungi</taxon>
        <taxon>Dikarya</taxon>
        <taxon>Basidiomycota</taxon>
        <taxon>Agaricomycotina</taxon>
        <taxon>Agaricomycetes</taxon>
        <taxon>Cantharellales</taxon>
        <taxon>Ceratobasidiaceae</taxon>
        <taxon>Ceratobasidium</taxon>
    </lineage>
</organism>
<dbReference type="CDD" id="cd14498">
    <property type="entry name" value="DSP"/>
    <property type="match status" value="1"/>
</dbReference>